<proteinExistence type="predicted"/>
<keyword evidence="2" id="KW-0175">Coiled coil</keyword>
<dbReference type="InterPro" id="IPR001810">
    <property type="entry name" value="F-box_dom"/>
</dbReference>
<evidence type="ECO:0000313" key="5">
    <source>
        <dbReference type="Proteomes" id="UP000256970"/>
    </source>
</evidence>
<evidence type="ECO:0000259" key="3">
    <source>
        <dbReference type="PROSITE" id="PS50181"/>
    </source>
</evidence>
<dbReference type="Gene3D" id="3.80.10.10">
    <property type="entry name" value="Ribonuclease Inhibitor"/>
    <property type="match status" value="3"/>
</dbReference>
<keyword evidence="5" id="KW-1185">Reference proteome</keyword>
<dbReference type="InterPro" id="IPR001611">
    <property type="entry name" value="Leu-rich_rpt"/>
</dbReference>
<evidence type="ECO:0000256" key="1">
    <source>
        <dbReference type="ARBA" id="ARBA00004430"/>
    </source>
</evidence>
<dbReference type="EMBL" id="FNXT01000914">
    <property type="protein sequence ID" value="SZX69252.1"/>
    <property type="molecule type" value="Genomic_DNA"/>
</dbReference>
<protein>
    <recommendedName>
        <fullName evidence="3">F-box domain-containing protein</fullName>
    </recommendedName>
</protein>
<dbReference type="PANTHER" id="PTHR45752">
    <property type="entry name" value="LEUCINE-RICH REPEAT-CONTAINING"/>
    <property type="match status" value="1"/>
</dbReference>
<feature type="coiled-coil region" evidence="2">
    <location>
        <begin position="594"/>
        <end position="642"/>
    </location>
</feature>
<dbReference type="InterPro" id="IPR050715">
    <property type="entry name" value="LRR-SigEffector_domain"/>
</dbReference>
<feature type="domain" description="F-box" evidence="3">
    <location>
        <begin position="1"/>
        <end position="37"/>
    </location>
</feature>
<dbReference type="PANTHER" id="PTHR45752:SF195">
    <property type="entry name" value="LEUCINE-RICH REPEAT (LRR) FAMILY PROTEIN-RELATED"/>
    <property type="match status" value="1"/>
</dbReference>
<gene>
    <name evidence="4" type="ORF">BQ4739_LOCUS9543</name>
</gene>
<evidence type="ECO:0000313" key="4">
    <source>
        <dbReference type="EMBL" id="SZX69252.1"/>
    </source>
</evidence>
<reference evidence="4 5" key="1">
    <citation type="submission" date="2016-10" db="EMBL/GenBank/DDBJ databases">
        <authorList>
            <person name="Cai Z."/>
        </authorList>
    </citation>
    <scope>NUCLEOTIDE SEQUENCE [LARGE SCALE GENOMIC DNA]</scope>
</reference>
<dbReference type="AlphaFoldDB" id="A0A383VWR5"/>
<dbReference type="PROSITE" id="PS51450">
    <property type="entry name" value="LRR"/>
    <property type="match status" value="1"/>
</dbReference>
<name>A0A383VWR5_TETOB</name>
<comment type="subcellular location">
    <subcellularLocation>
        <location evidence="1">Cytoplasm</location>
        <location evidence="1">Cytoskeleton</location>
        <location evidence="1">Cilium axoneme</location>
    </subcellularLocation>
</comment>
<dbReference type="SUPFAM" id="SSF52047">
    <property type="entry name" value="RNI-like"/>
    <property type="match status" value="1"/>
</dbReference>
<dbReference type="GO" id="GO:0005930">
    <property type="term" value="C:axoneme"/>
    <property type="evidence" value="ECO:0007669"/>
    <property type="project" value="UniProtKB-SubCell"/>
</dbReference>
<dbReference type="Proteomes" id="UP000256970">
    <property type="component" value="Unassembled WGS sequence"/>
</dbReference>
<organism evidence="4 5">
    <name type="scientific">Tetradesmus obliquus</name>
    <name type="common">Green alga</name>
    <name type="synonym">Acutodesmus obliquus</name>
    <dbReference type="NCBI Taxonomy" id="3088"/>
    <lineage>
        <taxon>Eukaryota</taxon>
        <taxon>Viridiplantae</taxon>
        <taxon>Chlorophyta</taxon>
        <taxon>core chlorophytes</taxon>
        <taxon>Chlorophyceae</taxon>
        <taxon>CS clade</taxon>
        <taxon>Sphaeropleales</taxon>
        <taxon>Scenedesmaceae</taxon>
        <taxon>Tetradesmus</taxon>
    </lineage>
</organism>
<dbReference type="PROSITE" id="PS50181">
    <property type="entry name" value="FBOX"/>
    <property type="match status" value="1"/>
</dbReference>
<dbReference type="InterPro" id="IPR032675">
    <property type="entry name" value="LRR_dom_sf"/>
</dbReference>
<evidence type="ECO:0000256" key="2">
    <source>
        <dbReference type="SAM" id="Coils"/>
    </source>
</evidence>
<accession>A0A383VWR5</accession>
<sequence length="648" mass="69075">MDCLTTLPPEVLQRLLSKLDQTTLIGAVPSVCKALRSQALAVAASVSVGLERKAAADRFAAWVAKHGHTALASLEVLAPSNVHVQLPFSATAQQLQRLVLAGGRYNQQAICFEAAVQLTSLEIAGVTADHGLLHRIAVLTSLQSLALHNIDSGPIIDAASRQRTVAGAQLAWSQLTQLTALSCCQCDLSDAAVAGLTASLTKLQRLNLSGNQIRQPAALLPLPPGLTLLTISNNHQHLDISQLLTAAAALQASGSSAAEAADAAAIHAGSSTAGMDMCDQQQQQQQQLGGLQHLEVSGLALSEPHLLTGLQTLTHLVAKDLKVDNPPLLLEALAPLSALRHLELRGTFRKRPGSVADPASLSLALTDKQHLSFLDLGQNRIHELGAAAQPGGSFGTALMTPPWQLPELQVLLLDCLPLSRGTSDDFPQYRLQAHDLQQLPRNCPSLQQLDLRGRIHGEVSGRELQPLLQLAGTLTSLSLGGGEFDRGLTCSWVVRDDGLSVVCQLSRLESLTVVNASDVSDVGLLSLCKLKQLRELRVLQLPADEEAVSEALAPRTRAGEREIKLSTKRHKAPNVWQQLLTRCNRSPACLRARQKELEQELVAAHKVAAKERRRAAAAERDAAAAQGEVAALRQQLAELQAANSQGSQ</sequence>